<protein>
    <submittedName>
        <fullName evidence="9">Uncharacterized protein CYP786A1</fullName>
    </submittedName>
</protein>
<gene>
    <name evidence="9" type="primary">CYP786A1</name>
    <name evidence="9" type="ORF">SELMODRAFT_111377</name>
</gene>
<comment type="similarity">
    <text evidence="1 7">Belongs to the cytochrome P450 family.</text>
</comment>
<dbReference type="Pfam" id="PF00067">
    <property type="entry name" value="p450"/>
    <property type="match status" value="1"/>
</dbReference>
<keyword evidence="10" id="KW-1185">Reference proteome</keyword>
<dbReference type="PANTHER" id="PTHR47944:SF16">
    <property type="entry name" value="CYTOCHROME P450 FAMILY 1 SUBFAMILY A POLYPEPTIDE 1"/>
    <property type="match status" value="1"/>
</dbReference>
<organism evidence="10">
    <name type="scientific">Selaginella moellendorffii</name>
    <name type="common">Spikemoss</name>
    <dbReference type="NCBI Taxonomy" id="88036"/>
    <lineage>
        <taxon>Eukaryota</taxon>
        <taxon>Viridiplantae</taxon>
        <taxon>Streptophyta</taxon>
        <taxon>Embryophyta</taxon>
        <taxon>Tracheophyta</taxon>
        <taxon>Lycopodiopsida</taxon>
        <taxon>Selaginellales</taxon>
        <taxon>Selaginellaceae</taxon>
        <taxon>Selaginella</taxon>
    </lineage>
</organism>
<dbReference type="EMBL" id="GL377607">
    <property type="protein sequence ID" value="EFJ19279.1"/>
    <property type="molecule type" value="Genomic_DNA"/>
</dbReference>
<dbReference type="InterPro" id="IPR036396">
    <property type="entry name" value="Cyt_P450_sf"/>
</dbReference>
<dbReference type="OrthoDB" id="6764281at2759"/>
<dbReference type="FunFam" id="1.10.630.10:FF:000026">
    <property type="entry name" value="Cytochrome P450 82C4"/>
    <property type="match status" value="1"/>
</dbReference>
<sequence>MAAQASSTAALSLLWSLLVAIWKKTLGKLFFRDDRHQQDHMPPGPRPLPVIGNLHQLLGRPPHQALLDLSKRHGPLMFLRLGCVPTFVASSAEAAREFLHTHDLVFASRPRYAVARELTYNFADIMWAPYGDHWRHLRKVCSLELFSGKRVDSFERLRKEEISSALATVEEAARASSVVDLRAVLSDITLYSILRMATSQEFGGKKKQLSRFERRVKETIEHAVEMIGALNVGDYLPSLRWMDLQGYGRRARKLHALQDAFFQSLIDRKRQYQGRGGAGAGGVDDLLDVLLASQEKNALTDDTIKAVIQDVIGAGSDTAWVTCEWAMAELLRHPTAMRRAQREIDAVVGRDRVVEESDLPGLNFLHAIVKETLRLHPPSPVILYESTMPCVSSAGYRIAQGARLLVNVYAISRDANSWERALDFWPERFEEGAKKGVDVRGQNFELIPFGSGRRICPGMGMGLRMVQCVLARLLQGFDWEKVGEIDMREKFGLAMPKLVPLQAIPCPRRS</sequence>
<dbReference type="GO" id="GO:0005506">
    <property type="term" value="F:iron ion binding"/>
    <property type="evidence" value="ECO:0007669"/>
    <property type="project" value="InterPro"/>
</dbReference>
<keyword evidence="5 6" id="KW-0408">Iron</keyword>
<reference evidence="9 10" key="1">
    <citation type="journal article" date="2011" name="Science">
        <title>The Selaginella genome identifies genetic changes associated with the evolution of vascular plants.</title>
        <authorList>
            <person name="Banks J.A."/>
            <person name="Nishiyama T."/>
            <person name="Hasebe M."/>
            <person name="Bowman J.L."/>
            <person name="Gribskov M."/>
            <person name="dePamphilis C."/>
            <person name="Albert V.A."/>
            <person name="Aono N."/>
            <person name="Aoyama T."/>
            <person name="Ambrose B.A."/>
            <person name="Ashton N.W."/>
            <person name="Axtell M.J."/>
            <person name="Barker E."/>
            <person name="Barker M.S."/>
            <person name="Bennetzen J.L."/>
            <person name="Bonawitz N.D."/>
            <person name="Chapple C."/>
            <person name="Cheng C."/>
            <person name="Correa L.G."/>
            <person name="Dacre M."/>
            <person name="DeBarry J."/>
            <person name="Dreyer I."/>
            <person name="Elias M."/>
            <person name="Engstrom E.M."/>
            <person name="Estelle M."/>
            <person name="Feng L."/>
            <person name="Finet C."/>
            <person name="Floyd S.K."/>
            <person name="Frommer W.B."/>
            <person name="Fujita T."/>
            <person name="Gramzow L."/>
            <person name="Gutensohn M."/>
            <person name="Harholt J."/>
            <person name="Hattori M."/>
            <person name="Heyl A."/>
            <person name="Hirai T."/>
            <person name="Hiwatashi Y."/>
            <person name="Ishikawa M."/>
            <person name="Iwata M."/>
            <person name="Karol K.G."/>
            <person name="Koehler B."/>
            <person name="Kolukisaoglu U."/>
            <person name="Kubo M."/>
            <person name="Kurata T."/>
            <person name="Lalonde S."/>
            <person name="Li K."/>
            <person name="Li Y."/>
            <person name="Litt A."/>
            <person name="Lyons E."/>
            <person name="Manning G."/>
            <person name="Maruyama T."/>
            <person name="Michael T.P."/>
            <person name="Mikami K."/>
            <person name="Miyazaki S."/>
            <person name="Morinaga S."/>
            <person name="Murata T."/>
            <person name="Mueller-Roeber B."/>
            <person name="Nelson D.R."/>
            <person name="Obara M."/>
            <person name="Oguri Y."/>
            <person name="Olmstead R.G."/>
            <person name="Onodera N."/>
            <person name="Petersen B.L."/>
            <person name="Pils B."/>
            <person name="Prigge M."/>
            <person name="Rensing S.A."/>
            <person name="Riano-Pachon D.M."/>
            <person name="Roberts A.W."/>
            <person name="Sato Y."/>
            <person name="Scheller H.V."/>
            <person name="Schulz B."/>
            <person name="Schulz C."/>
            <person name="Shakirov E.V."/>
            <person name="Shibagaki N."/>
            <person name="Shinohara N."/>
            <person name="Shippen D.E."/>
            <person name="Soerensen I."/>
            <person name="Sotooka R."/>
            <person name="Sugimoto N."/>
            <person name="Sugita M."/>
            <person name="Sumikawa N."/>
            <person name="Tanurdzic M."/>
            <person name="Theissen G."/>
            <person name="Ulvskov P."/>
            <person name="Wakazuki S."/>
            <person name="Weng J.K."/>
            <person name="Willats W.W."/>
            <person name="Wipf D."/>
            <person name="Wolf P.G."/>
            <person name="Yang L."/>
            <person name="Zimmer A.D."/>
            <person name="Zhu Q."/>
            <person name="Mitros T."/>
            <person name="Hellsten U."/>
            <person name="Loque D."/>
            <person name="Otillar R."/>
            <person name="Salamov A."/>
            <person name="Schmutz J."/>
            <person name="Shapiro H."/>
            <person name="Lindquist E."/>
            <person name="Lucas S."/>
            <person name="Rokhsar D."/>
            <person name="Grigoriev I.V."/>
        </authorList>
    </citation>
    <scope>NUCLEOTIDE SEQUENCE [LARGE SCALE GENOMIC DNA]</scope>
</reference>
<comment type="cofactor">
    <cofactor evidence="6">
        <name>heme</name>
        <dbReference type="ChEBI" id="CHEBI:30413"/>
    </cofactor>
</comment>
<dbReference type="InterPro" id="IPR001128">
    <property type="entry name" value="Cyt_P450"/>
</dbReference>
<dbReference type="InParanoid" id="D8S945"/>
<dbReference type="PRINTS" id="PR00385">
    <property type="entry name" value="P450"/>
</dbReference>
<dbReference type="InterPro" id="IPR002401">
    <property type="entry name" value="Cyt_P450_E_grp-I"/>
</dbReference>
<evidence type="ECO:0000313" key="9">
    <source>
        <dbReference type="EMBL" id="EFJ19279.1"/>
    </source>
</evidence>
<evidence type="ECO:0000313" key="10">
    <source>
        <dbReference type="Proteomes" id="UP000001514"/>
    </source>
</evidence>
<accession>D8S945</accession>
<evidence type="ECO:0000256" key="4">
    <source>
        <dbReference type="ARBA" id="ARBA00023002"/>
    </source>
</evidence>
<dbReference type="CDD" id="cd20618">
    <property type="entry name" value="CYP71_clan"/>
    <property type="match status" value="1"/>
</dbReference>
<dbReference type="STRING" id="88036.D8S945"/>
<dbReference type="Gramene" id="EFJ19279">
    <property type="protein sequence ID" value="EFJ19279"/>
    <property type="gene ID" value="SELMODRAFT_111377"/>
</dbReference>
<dbReference type="InterPro" id="IPR017972">
    <property type="entry name" value="Cyt_P450_CS"/>
</dbReference>
<dbReference type="GeneID" id="9635568"/>
<keyword evidence="2 6" id="KW-0349">Heme</keyword>
<keyword evidence="8" id="KW-0732">Signal</keyword>
<dbReference type="AlphaFoldDB" id="D8S945"/>
<dbReference type="KEGG" id="smo:SELMODRAFT_111377"/>
<name>D8S945_SELML</name>
<feature type="signal peptide" evidence="8">
    <location>
        <begin position="1"/>
        <end position="27"/>
    </location>
</feature>
<dbReference type="SUPFAM" id="SSF48264">
    <property type="entry name" value="Cytochrome P450"/>
    <property type="match status" value="1"/>
</dbReference>
<evidence type="ECO:0000256" key="1">
    <source>
        <dbReference type="ARBA" id="ARBA00010617"/>
    </source>
</evidence>
<proteinExistence type="inferred from homology"/>
<dbReference type="HOGENOM" id="CLU_001570_4_0_1"/>
<keyword evidence="3 6" id="KW-0479">Metal-binding</keyword>
<evidence type="ECO:0000256" key="2">
    <source>
        <dbReference type="ARBA" id="ARBA00022617"/>
    </source>
</evidence>
<feature type="binding site" description="axial binding residue" evidence="6">
    <location>
        <position position="456"/>
    </location>
    <ligand>
        <name>heme</name>
        <dbReference type="ChEBI" id="CHEBI:30413"/>
    </ligand>
    <ligandPart>
        <name>Fe</name>
        <dbReference type="ChEBI" id="CHEBI:18248"/>
    </ligandPart>
</feature>
<evidence type="ECO:0000256" key="6">
    <source>
        <dbReference type="PIRSR" id="PIRSR602401-1"/>
    </source>
</evidence>
<keyword evidence="4 7" id="KW-0560">Oxidoreductase</keyword>
<dbReference type="PRINTS" id="PR00463">
    <property type="entry name" value="EP450I"/>
</dbReference>
<dbReference type="Proteomes" id="UP000001514">
    <property type="component" value="Unassembled WGS sequence"/>
</dbReference>
<dbReference type="PROSITE" id="PS00086">
    <property type="entry name" value="CYTOCHROME_P450"/>
    <property type="match status" value="1"/>
</dbReference>
<feature type="chain" id="PRO_5003122507" evidence="8">
    <location>
        <begin position="28"/>
        <end position="510"/>
    </location>
</feature>
<evidence type="ECO:0000256" key="8">
    <source>
        <dbReference type="SAM" id="SignalP"/>
    </source>
</evidence>
<dbReference type="GO" id="GO:0016705">
    <property type="term" value="F:oxidoreductase activity, acting on paired donors, with incorporation or reduction of molecular oxygen"/>
    <property type="evidence" value="ECO:0007669"/>
    <property type="project" value="InterPro"/>
</dbReference>
<dbReference type="GO" id="GO:0020037">
    <property type="term" value="F:heme binding"/>
    <property type="evidence" value="ECO:0007669"/>
    <property type="project" value="InterPro"/>
</dbReference>
<dbReference type="GO" id="GO:0004497">
    <property type="term" value="F:monooxygenase activity"/>
    <property type="evidence" value="ECO:0007669"/>
    <property type="project" value="UniProtKB-KW"/>
</dbReference>
<dbReference type="FunCoup" id="D8S945">
    <property type="interactions" value="745"/>
</dbReference>
<evidence type="ECO:0000256" key="5">
    <source>
        <dbReference type="ARBA" id="ARBA00023004"/>
    </source>
</evidence>
<dbReference type="eggNOG" id="KOG0156">
    <property type="taxonomic scope" value="Eukaryota"/>
</dbReference>
<dbReference type="Gene3D" id="1.10.630.10">
    <property type="entry name" value="Cytochrome P450"/>
    <property type="match status" value="1"/>
</dbReference>
<evidence type="ECO:0000256" key="7">
    <source>
        <dbReference type="RuleBase" id="RU000461"/>
    </source>
</evidence>
<dbReference type="PANTHER" id="PTHR47944">
    <property type="entry name" value="CYTOCHROME P450 98A9"/>
    <property type="match status" value="1"/>
</dbReference>
<evidence type="ECO:0000256" key="3">
    <source>
        <dbReference type="ARBA" id="ARBA00022723"/>
    </source>
</evidence>
<keyword evidence="7" id="KW-0503">Monooxygenase</keyword>